<dbReference type="EMBL" id="PSSX01000002">
    <property type="protein sequence ID" value="PPI85362.1"/>
    <property type="molecule type" value="Genomic_DNA"/>
</dbReference>
<feature type="coiled-coil region" evidence="1">
    <location>
        <begin position="87"/>
        <end position="118"/>
    </location>
</feature>
<accession>A0A2S5ZDT8</accession>
<dbReference type="Proteomes" id="UP000239917">
    <property type="component" value="Unassembled WGS sequence"/>
</dbReference>
<evidence type="ECO:0000313" key="3">
    <source>
        <dbReference type="Proteomes" id="UP000239917"/>
    </source>
</evidence>
<organism evidence="2 3">
    <name type="scientific">Marinobacter maroccanus</name>
    <dbReference type="NCBI Taxonomy" id="2055143"/>
    <lineage>
        <taxon>Bacteria</taxon>
        <taxon>Pseudomonadati</taxon>
        <taxon>Pseudomonadota</taxon>
        <taxon>Gammaproteobacteria</taxon>
        <taxon>Pseudomonadales</taxon>
        <taxon>Marinobacteraceae</taxon>
        <taxon>Marinobacter</taxon>
    </lineage>
</organism>
<evidence type="ECO:0008006" key="4">
    <source>
        <dbReference type="Google" id="ProtNLM"/>
    </source>
</evidence>
<keyword evidence="1" id="KW-0175">Coiled coil</keyword>
<proteinExistence type="predicted"/>
<comment type="caution">
    <text evidence="2">The sequence shown here is derived from an EMBL/GenBank/DDBJ whole genome shotgun (WGS) entry which is preliminary data.</text>
</comment>
<dbReference type="RefSeq" id="WP_104320498.1">
    <property type="nucleotide sequence ID" value="NZ_PSSX01000002.1"/>
</dbReference>
<dbReference type="OrthoDB" id="9795029at2"/>
<sequence length="158" mass="17791">MKLNPIFIVFVASIATSTFIGCASKSKDSSPEELEKQRAETRADFQNLIADEIDNPARAEKFAALAAEREQLISQHATAVQHYSKRLKTLSRDYSTERETLETLIQKYNAERRAAQSEFLALMGKMKATVTAKEWGKLAKFELKELNPRTMSYQAGGQ</sequence>
<dbReference type="AlphaFoldDB" id="A0A2S5ZDT8"/>
<evidence type="ECO:0000313" key="2">
    <source>
        <dbReference type="EMBL" id="PPI85362.1"/>
    </source>
</evidence>
<dbReference type="PROSITE" id="PS51257">
    <property type="entry name" value="PROKAR_LIPOPROTEIN"/>
    <property type="match status" value="1"/>
</dbReference>
<name>A0A2S5ZDT8_9GAMM</name>
<gene>
    <name evidence="2" type="ORF">KEHDKFFH_02680</name>
</gene>
<reference evidence="2 3" key="1">
    <citation type="submission" date="2018-01" db="EMBL/GenBank/DDBJ databases">
        <title>Complete genome sequences of the type strains of Marinobacter flavimaris and Marinobacter maroccanus.</title>
        <authorList>
            <person name="Palau M."/>
            <person name="Boujida N."/>
            <person name="Manresa A."/>
            <person name="Minana-Galbis D."/>
        </authorList>
    </citation>
    <scope>NUCLEOTIDE SEQUENCE [LARGE SCALE GENOMIC DNA]</scope>
    <source>
        <strain evidence="2 3">N4</strain>
    </source>
</reference>
<protein>
    <recommendedName>
        <fullName evidence="4">Periplasmic heavy metal sensor</fullName>
    </recommendedName>
</protein>
<keyword evidence="3" id="KW-1185">Reference proteome</keyword>
<evidence type="ECO:0000256" key="1">
    <source>
        <dbReference type="SAM" id="Coils"/>
    </source>
</evidence>